<accession>A0A9P4UF37</accession>
<proteinExistence type="predicted"/>
<sequence length="565" mass="65515">MDALSQELIDLISSHLERTDLKNTLLVSRQFQYAAEQQSGIFSSVTLTADEESRDQFLAIYSTYRFRFLREVMFGTTIGGLNDEDDAEEICRDTQGELRAMDVDFTNQIHRLCSTLNTFEKRIKHLFDYSKRIHLNVLAPTRKLLGYQCFHREYCSWRVHLLSPSTLPDIAIVQSLGIFEPVGEMDDPSQAEGFFPRKLDYGVILDLAIKCPNLETLQCVVGGNEWVGSFSSQSMNESCHDCPGPRRDSRHDFENAVLLPPRLREVKLGFLRQFSWAEDWDERLVIPNLVQLALFDPFSTSLRLLSYQLRRMNLHVIADHTLFWPGDRSEAMPLWPNMESMNITFHISHPSGSWYFQPPLPNTSIPTRGFEVTAEHYPPYAPTERDIANDDSRDTRDLAWMEDTNFTFCHVRAVPNKEVLIPFLSSFARAATRMPALQDFAIWTHFDYSTVSKYVNEYSSYELAWGIAYAMPGEQDFMVSPPRYRKSDYSADRRFWWRVGTWRPDAELHSFFETIGRKEHGEGLTEFWNDDGITDPKSDGGCGNGLDHSRWFTDWTNRRWPPSQY</sequence>
<comment type="caution">
    <text evidence="1">The sequence shown here is derived from an EMBL/GenBank/DDBJ whole genome shotgun (WGS) entry which is preliminary data.</text>
</comment>
<dbReference type="EMBL" id="MU001494">
    <property type="protein sequence ID" value="KAF2449584.1"/>
    <property type="molecule type" value="Genomic_DNA"/>
</dbReference>
<dbReference type="OrthoDB" id="5985073at2759"/>
<evidence type="ECO:0000313" key="2">
    <source>
        <dbReference type="Proteomes" id="UP000799764"/>
    </source>
</evidence>
<dbReference type="Proteomes" id="UP000799764">
    <property type="component" value="Unassembled WGS sequence"/>
</dbReference>
<dbReference type="AlphaFoldDB" id="A0A9P4UF37"/>
<reference evidence="1" key="1">
    <citation type="journal article" date="2020" name="Stud. Mycol.">
        <title>101 Dothideomycetes genomes: a test case for predicting lifestyles and emergence of pathogens.</title>
        <authorList>
            <person name="Haridas S."/>
            <person name="Albert R."/>
            <person name="Binder M."/>
            <person name="Bloem J."/>
            <person name="Labutti K."/>
            <person name="Salamov A."/>
            <person name="Andreopoulos B."/>
            <person name="Baker S."/>
            <person name="Barry K."/>
            <person name="Bills G."/>
            <person name="Bluhm B."/>
            <person name="Cannon C."/>
            <person name="Castanera R."/>
            <person name="Culley D."/>
            <person name="Daum C."/>
            <person name="Ezra D."/>
            <person name="Gonzalez J."/>
            <person name="Henrissat B."/>
            <person name="Kuo A."/>
            <person name="Liang C."/>
            <person name="Lipzen A."/>
            <person name="Lutzoni F."/>
            <person name="Magnuson J."/>
            <person name="Mondo S."/>
            <person name="Nolan M."/>
            <person name="Ohm R."/>
            <person name="Pangilinan J."/>
            <person name="Park H.-J."/>
            <person name="Ramirez L."/>
            <person name="Alfaro M."/>
            <person name="Sun H."/>
            <person name="Tritt A."/>
            <person name="Yoshinaga Y."/>
            <person name="Zwiers L.-H."/>
            <person name="Turgeon B."/>
            <person name="Goodwin S."/>
            <person name="Spatafora J."/>
            <person name="Crous P."/>
            <person name="Grigoriev I."/>
        </authorList>
    </citation>
    <scope>NUCLEOTIDE SEQUENCE</scope>
    <source>
        <strain evidence="1">CBS 690.94</strain>
    </source>
</reference>
<evidence type="ECO:0000313" key="1">
    <source>
        <dbReference type="EMBL" id="KAF2449584.1"/>
    </source>
</evidence>
<gene>
    <name evidence="1" type="ORF">P171DRAFT_404960</name>
</gene>
<protein>
    <recommendedName>
        <fullName evidence="3">F-box domain-containing protein</fullName>
    </recommendedName>
</protein>
<evidence type="ECO:0008006" key="3">
    <source>
        <dbReference type="Google" id="ProtNLM"/>
    </source>
</evidence>
<name>A0A9P4UF37_9PLEO</name>
<organism evidence="1 2">
    <name type="scientific">Karstenula rhodostoma CBS 690.94</name>
    <dbReference type="NCBI Taxonomy" id="1392251"/>
    <lineage>
        <taxon>Eukaryota</taxon>
        <taxon>Fungi</taxon>
        <taxon>Dikarya</taxon>
        <taxon>Ascomycota</taxon>
        <taxon>Pezizomycotina</taxon>
        <taxon>Dothideomycetes</taxon>
        <taxon>Pleosporomycetidae</taxon>
        <taxon>Pleosporales</taxon>
        <taxon>Massarineae</taxon>
        <taxon>Didymosphaeriaceae</taxon>
        <taxon>Karstenula</taxon>
    </lineage>
</organism>
<keyword evidence="2" id="KW-1185">Reference proteome</keyword>